<name>A0A094ZLR8_9PROT</name>
<feature type="domain" description="EamA" evidence="7">
    <location>
        <begin position="160"/>
        <end position="295"/>
    </location>
</feature>
<dbReference type="GeneID" id="89477608"/>
<feature type="transmembrane region" description="Helical" evidence="6">
    <location>
        <begin position="279"/>
        <end position="300"/>
    </location>
</feature>
<feature type="transmembrane region" description="Helical" evidence="6">
    <location>
        <begin position="193"/>
        <end position="214"/>
    </location>
</feature>
<dbReference type="GO" id="GO:0016020">
    <property type="term" value="C:membrane"/>
    <property type="evidence" value="ECO:0007669"/>
    <property type="project" value="UniProtKB-SubCell"/>
</dbReference>
<protein>
    <submittedName>
        <fullName evidence="8">Permease of the drug/metabolite transporter (DMT) superfamily</fullName>
    </submittedName>
</protein>
<dbReference type="InterPro" id="IPR000620">
    <property type="entry name" value="EamA_dom"/>
</dbReference>
<dbReference type="AlphaFoldDB" id="A0A094ZLR8"/>
<proteinExistence type="inferred from homology"/>
<feature type="transmembrane region" description="Helical" evidence="6">
    <location>
        <begin position="42"/>
        <end position="59"/>
    </location>
</feature>
<keyword evidence="3 6" id="KW-0812">Transmembrane</keyword>
<organism evidence="8 9">
    <name type="scientific">Acetobacter tropicalis</name>
    <dbReference type="NCBI Taxonomy" id="104102"/>
    <lineage>
        <taxon>Bacteria</taxon>
        <taxon>Pseudomonadati</taxon>
        <taxon>Pseudomonadota</taxon>
        <taxon>Alphaproteobacteria</taxon>
        <taxon>Acetobacterales</taxon>
        <taxon>Acetobacteraceae</taxon>
        <taxon>Acetobacter</taxon>
    </lineage>
</organism>
<feature type="transmembrane region" description="Helical" evidence="6">
    <location>
        <begin position="163"/>
        <end position="181"/>
    </location>
</feature>
<dbReference type="InterPro" id="IPR037185">
    <property type="entry name" value="EmrE-like"/>
</dbReference>
<comment type="subcellular location">
    <subcellularLocation>
        <location evidence="1">Membrane</location>
        <topology evidence="1">Multi-pass membrane protein</topology>
    </subcellularLocation>
</comment>
<keyword evidence="5 6" id="KW-0472">Membrane</keyword>
<dbReference type="InterPro" id="IPR050638">
    <property type="entry name" value="AA-Vitamin_Transporters"/>
</dbReference>
<dbReference type="EMBL" id="JOKM01000062">
    <property type="protein sequence ID" value="KGB23266.1"/>
    <property type="molecule type" value="Genomic_DNA"/>
</dbReference>
<comment type="caution">
    <text evidence="8">The sequence shown here is derived from an EMBL/GenBank/DDBJ whole genome shotgun (WGS) entry which is preliminary data.</text>
</comment>
<dbReference type="STRING" id="104102.AtDm6_1701"/>
<dbReference type="SUPFAM" id="SSF103481">
    <property type="entry name" value="Multidrug resistance efflux transporter EmrE"/>
    <property type="match status" value="2"/>
</dbReference>
<dbReference type="RefSeq" id="WP_035379877.1">
    <property type="nucleotide sequence ID" value="NZ_JACAOJ010000007.1"/>
</dbReference>
<keyword evidence="9" id="KW-1185">Reference proteome</keyword>
<evidence type="ECO:0000256" key="5">
    <source>
        <dbReference type="ARBA" id="ARBA00023136"/>
    </source>
</evidence>
<dbReference type="PATRIC" id="fig|104102.7.peg.1681"/>
<keyword evidence="4 6" id="KW-1133">Transmembrane helix</keyword>
<evidence type="ECO:0000313" key="9">
    <source>
        <dbReference type="Proteomes" id="UP000029448"/>
    </source>
</evidence>
<evidence type="ECO:0000313" key="8">
    <source>
        <dbReference type="EMBL" id="KGB23266.1"/>
    </source>
</evidence>
<evidence type="ECO:0000256" key="4">
    <source>
        <dbReference type="ARBA" id="ARBA00022989"/>
    </source>
</evidence>
<dbReference type="Pfam" id="PF00892">
    <property type="entry name" value="EamA"/>
    <property type="match status" value="2"/>
</dbReference>
<gene>
    <name evidence="8" type="ORF">AtDm6_1701</name>
</gene>
<dbReference type="PANTHER" id="PTHR32322:SF2">
    <property type="entry name" value="EAMA DOMAIN-CONTAINING PROTEIN"/>
    <property type="match status" value="1"/>
</dbReference>
<evidence type="ECO:0000259" key="7">
    <source>
        <dbReference type="Pfam" id="PF00892"/>
    </source>
</evidence>
<evidence type="ECO:0000256" key="1">
    <source>
        <dbReference type="ARBA" id="ARBA00004141"/>
    </source>
</evidence>
<feature type="transmembrane region" description="Helical" evidence="6">
    <location>
        <begin position="101"/>
        <end position="119"/>
    </location>
</feature>
<evidence type="ECO:0000256" key="3">
    <source>
        <dbReference type="ARBA" id="ARBA00022692"/>
    </source>
</evidence>
<feature type="domain" description="EamA" evidence="7">
    <location>
        <begin position="10"/>
        <end position="144"/>
    </location>
</feature>
<evidence type="ECO:0000256" key="6">
    <source>
        <dbReference type="SAM" id="Phobius"/>
    </source>
</evidence>
<accession>A0A094ZLR8</accession>
<dbReference type="Proteomes" id="UP000029448">
    <property type="component" value="Unassembled WGS sequence"/>
</dbReference>
<sequence length="315" mass="34384">MDARKPLDMFAVSLTAVLCLCFGLQQIVLKVAAPDMAPILQISLRSGLSALLVWLYMVCRGEKLNLLANGIWKPGLLAGVLFSLEYLMAGEALRYTSASRTTVFLYTSPIFAALGLHVLEKTERMAPLQWVGILLAFSGIALAFFGQGGSADAAHGYQMLGDFLALMAGASWGMTTVVIRVSRLAYVSAKQTLMYQLVAAFVLLLVSAVCLQQTTFTLTPRLVGSVVFQATLISFAAFLAWFWLLRHYQASRIGVLAFMTPLFGVVLGYWLLHDPLEPGFLQGAACVLLGIVLVSGYAWIGQGLRRLWPFSRFQA</sequence>
<evidence type="ECO:0000256" key="2">
    <source>
        <dbReference type="ARBA" id="ARBA00007362"/>
    </source>
</evidence>
<feature type="transmembrane region" description="Helical" evidence="6">
    <location>
        <begin position="253"/>
        <end position="273"/>
    </location>
</feature>
<feature type="transmembrane region" description="Helical" evidence="6">
    <location>
        <begin position="71"/>
        <end position="89"/>
    </location>
</feature>
<feature type="transmembrane region" description="Helical" evidence="6">
    <location>
        <begin position="131"/>
        <end position="151"/>
    </location>
</feature>
<reference evidence="8 9" key="1">
    <citation type="submission" date="2014-06" db="EMBL/GenBank/DDBJ databases">
        <title>Functional and comparative genomic analyses of the Drosophila gut microbiota identify candidate symbiosis factors.</title>
        <authorList>
            <person name="Newell P.D."/>
            <person name="Chaston J.M."/>
            <person name="Douglas A.E."/>
        </authorList>
    </citation>
    <scope>NUCLEOTIDE SEQUENCE [LARGE SCALE GENOMIC DNA]</scope>
    <source>
        <strain evidence="8 9">DmCS_006</strain>
    </source>
</reference>
<feature type="transmembrane region" description="Helical" evidence="6">
    <location>
        <begin position="226"/>
        <end position="244"/>
    </location>
</feature>
<comment type="similarity">
    <text evidence="2">Belongs to the EamA transporter family.</text>
</comment>
<dbReference type="PANTHER" id="PTHR32322">
    <property type="entry name" value="INNER MEMBRANE TRANSPORTER"/>
    <property type="match status" value="1"/>
</dbReference>